<evidence type="ECO:0000313" key="2">
    <source>
        <dbReference type="EMBL" id="GIF17850.1"/>
    </source>
</evidence>
<dbReference type="AlphaFoldDB" id="A0A919NGQ9"/>
<proteinExistence type="predicted"/>
<keyword evidence="3" id="KW-1185">Reference proteome</keyword>
<evidence type="ECO:0000313" key="3">
    <source>
        <dbReference type="Proteomes" id="UP000623608"/>
    </source>
</evidence>
<sequence length="82" mass="8496">MPVTGVVDHRGARGLAEVVAKHEPVGDISRRRQATADQGDGGNSGDGNNTDKRTACNGNHGRPLSQDEGYASQSPAPIAENC</sequence>
<gene>
    <name evidence="2" type="ORF">Ate02nite_05800</name>
</gene>
<protein>
    <submittedName>
        <fullName evidence="2">Uncharacterized protein</fullName>
    </submittedName>
</protein>
<dbReference type="Proteomes" id="UP000623608">
    <property type="component" value="Unassembled WGS sequence"/>
</dbReference>
<name>A0A919NGQ9_9ACTN</name>
<reference evidence="2" key="1">
    <citation type="submission" date="2021-01" db="EMBL/GenBank/DDBJ databases">
        <title>Whole genome shotgun sequence of Actinoplanes tereljensis NBRC 105297.</title>
        <authorList>
            <person name="Komaki H."/>
            <person name="Tamura T."/>
        </authorList>
    </citation>
    <scope>NUCLEOTIDE SEQUENCE</scope>
    <source>
        <strain evidence="2">NBRC 105297</strain>
    </source>
</reference>
<comment type="caution">
    <text evidence="2">The sequence shown here is derived from an EMBL/GenBank/DDBJ whole genome shotgun (WGS) entry which is preliminary data.</text>
</comment>
<dbReference type="EMBL" id="BOMY01000002">
    <property type="protein sequence ID" value="GIF17850.1"/>
    <property type="molecule type" value="Genomic_DNA"/>
</dbReference>
<feature type="region of interest" description="Disordered" evidence="1">
    <location>
        <begin position="1"/>
        <end position="82"/>
    </location>
</feature>
<accession>A0A919NGQ9</accession>
<feature type="compositionally biased region" description="Basic and acidic residues" evidence="1">
    <location>
        <begin position="19"/>
        <end position="30"/>
    </location>
</feature>
<organism evidence="2 3">
    <name type="scientific">Paractinoplanes tereljensis</name>
    <dbReference type="NCBI Taxonomy" id="571912"/>
    <lineage>
        <taxon>Bacteria</taxon>
        <taxon>Bacillati</taxon>
        <taxon>Actinomycetota</taxon>
        <taxon>Actinomycetes</taxon>
        <taxon>Micromonosporales</taxon>
        <taxon>Micromonosporaceae</taxon>
        <taxon>Paractinoplanes</taxon>
    </lineage>
</organism>
<evidence type="ECO:0000256" key="1">
    <source>
        <dbReference type="SAM" id="MobiDB-lite"/>
    </source>
</evidence>